<protein>
    <submittedName>
        <fullName evidence="6">GntR family transcriptional repressor for pyruvate dehydrogenase complex</fullName>
    </submittedName>
    <submittedName>
        <fullName evidence="5">Transcriptional regulator, GntRNA family</fullName>
    </submittedName>
</protein>
<dbReference type="PATRIC" id="fig|1297617.4.peg.463"/>
<dbReference type="PANTHER" id="PTHR43537:SF5">
    <property type="entry name" value="UXU OPERON TRANSCRIPTIONAL REGULATOR"/>
    <property type="match status" value="1"/>
</dbReference>
<dbReference type="OrthoDB" id="9813468at2"/>
<dbReference type="InterPro" id="IPR036390">
    <property type="entry name" value="WH_DNA-bd_sf"/>
</dbReference>
<dbReference type="GeneID" id="93227999"/>
<dbReference type="eggNOG" id="COG2186">
    <property type="taxonomic scope" value="Bacteria"/>
</dbReference>
<dbReference type="InterPro" id="IPR008920">
    <property type="entry name" value="TF_FadR/GntR_C"/>
</dbReference>
<dbReference type="PRINTS" id="PR00035">
    <property type="entry name" value="HTHGNTR"/>
</dbReference>
<keyword evidence="3" id="KW-0804">Transcription</keyword>
<evidence type="ECO:0000259" key="4">
    <source>
        <dbReference type="PROSITE" id="PS50949"/>
    </source>
</evidence>
<dbReference type="STRING" id="1297617.IB211_00458c"/>
<dbReference type="Pfam" id="PF07729">
    <property type="entry name" value="FCD"/>
    <property type="match status" value="1"/>
</dbReference>
<dbReference type="PANTHER" id="PTHR43537">
    <property type="entry name" value="TRANSCRIPTIONAL REGULATOR, GNTR FAMILY"/>
    <property type="match status" value="1"/>
</dbReference>
<keyword evidence="7" id="KW-1185">Reference proteome</keyword>
<dbReference type="KEGG" id="ibu:IB211_00458c"/>
<evidence type="ECO:0000256" key="3">
    <source>
        <dbReference type="ARBA" id="ARBA00023163"/>
    </source>
</evidence>
<evidence type="ECO:0000256" key="2">
    <source>
        <dbReference type="ARBA" id="ARBA00023125"/>
    </source>
</evidence>
<dbReference type="SMART" id="SM00895">
    <property type="entry name" value="FCD"/>
    <property type="match status" value="1"/>
</dbReference>
<dbReference type="InterPro" id="IPR000524">
    <property type="entry name" value="Tscrpt_reg_HTH_GntR"/>
</dbReference>
<evidence type="ECO:0000313" key="8">
    <source>
        <dbReference type="Proteomes" id="UP000245778"/>
    </source>
</evidence>
<name>A0A0S2W0I0_9FIRM</name>
<evidence type="ECO:0000313" key="5">
    <source>
        <dbReference type="EMBL" id="ALP92853.1"/>
    </source>
</evidence>
<dbReference type="InterPro" id="IPR036388">
    <property type="entry name" value="WH-like_DNA-bd_sf"/>
</dbReference>
<reference evidence="6 8" key="3">
    <citation type="submission" date="2018-04" db="EMBL/GenBank/DDBJ databases">
        <title>Genomic Encyclopedia of Type Strains, Phase IV (KMG-IV): sequencing the most valuable type-strain genomes for metagenomic binning, comparative biology and taxonomic classification.</title>
        <authorList>
            <person name="Goeker M."/>
        </authorList>
    </citation>
    <scope>NUCLEOTIDE SEQUENCE [LARGE SCALE GENOMIC DNA]</scope>
    <source>
        <strain evidence="6 8">DSM 26588</strain>
    </source>
</reference>
<dbReference type="Proteomes" id="UP000064844">
    <property type="component" value="Chromosome"/>
</dbReference>
<dbReference type="Proteomes" id="UP000245778">
    <property type="component" value="Unassembled WGS sequence"/>
</dbReference>
<dbReference type="SUPFAM" id="SSF48008">
    <property type="entry name" value="GntR ligand-binding domain-like"/>
    <property type="match status" value="1"/>
</dbReference>
<accession>A0A0S2W0I0</accession>
<proteinExistence type="predicted"/>
<evidence type="ECO:0000256" key="1">
    <source>
        <dbReference type="ARBA" id="ARBA00023015"/>
    </source>
</evidence>
<dbReference type="GO" id="GO:0003700">
    <property type="term" value="F:DNA-binding transcription factor activity"/>
    <property type="evidence" value="ECO:0007669"/>
    <property type="project" value="InterPro"/>
</dbReference>
<dbReference type="GO" id="GO:0003677">
    <property type="term" value="F:DNA binding"/>
    <property type="evidence" value="ECO:0007669"/>
    <property type="project" value="UniProtKB-KW"/>
</dbReference>
<reference evidence="5 7" key="1">
    <citation type="journal article" date="2015" name="Nat. Commun.">
        <title>Production of butyrate from lysine and the Amadori product fructoselysine by a human gut commensal.</title>
        <authorList>
            <person name="Bui T.P."/>
            <person name="Ritari J."/>
            <person name="Boeren S."/>
            <person name="de Waard P."/>
            <person name="Plugge C.M."/>
            <person name="de Vos W.M."/>
        </authorList>
    </citation>
    <scope>NUCLEOTIDE SEQUENCE [LARGE SCALE GENOMIC DNA]</scope>
    <source>
        <strain evidence="5 7">AF211</strain>
    </source>
</reference>
<dbReference type="Gene3D" id="1.20.120.530">
    <property type="entry name" value="GntR ligand-binding domain-like"/>
    <property type="match status" value="1"/>
</dbReference>
<dbReference type="Gene3D" id="1.10.10.10">
    <property type="entry name" value="Winged helix-like DNA-binding domain superfamily/Winged helix DNA-binding domain"/>
    <property type="match status" value="1"/>
</dbReference>
<evidence type="ECO:0000313" key="7">
    <source>
        <dbReference type="Proteomes" id="UP000064844"/>
    </source>
</evidence>
<organism evidence="5 7">
    <name type="scientific">Intestinimonas butyriciproducens</name>
    <dbReference type="NCBI Taxonomy" id="1297617"/>
    <lineage>
        <taxon>Bacteria</taxon>
        <taxon>Bacillati</taxon>
        <taxon>Bacillota</taxon>
        <taxon>Clostridia</taxon>
        <taxon>Eubacteriales</taxon>
        <taxon>Intestinimonas</taxon>
    </lineage>
</organism>
<feature type="domain" description="HTH gntR-type" evidence="4">
    <location>
        <begin position="15"/>
        <end position="83"/>
    </location>
</feature>
<evidence type="ECO:0000313" key="6">
    <source>
        <dbReference type="EMBL" id="PVY59753.1"/>
    </source>
</evidence>
<dbReference type="EMBL" id="CP011307">
    <property type="protein sequence ID" value="ALP92853.1"/>
    <property type="molecule type" value="Genomic_DNA"/>
</dbReference>
<dbReference type="SMART" id="SM00345">
    <property type="entry name" value="HTH_GNTR"/>
    <property type="match status" value="1"/>
</dbReference>
<gene>
    <name evidence="6" type="ORF">C7373_101267</name>
    <name evidence="5" type="ORF">IB211_00458c</name>
</gene>
<dbReference type="Pfam" id="PF00392">
    <property type="entry name" value="GntR"/>
    <property type="match status" value="1"/>
</dbReference>
<keyword evidence="6" id="KW-0670">Pyruvate</keyword>
<dbReference type="InterPro" id="IPR011711">
    <property type="entry name" value="GntR_C"/>
</dbReference>
<dbReference type="SUPFAM" id="SSF46785">
    <property type="entry name" value="Winged helix' DNA-binding domain"/>
    <property type="match status" value="1"/>
</dbReference>
<dbReference type="AlphaFoldDB" id="A0A0S2W0I0"/>
<dbReference type="EMBL" id="QEKK01000001">
    <property type="protein sequence ID" value="PVY59753.1"/>
    <property type="molecule type" value="Genomic_DNA"/>
</dbReference>
<keyword evidence="2" id="KW-0238">DNA-binding</keyword>
<dbReference type="PROSITE" id="PS50949">
    <property type="entry name" value="HTH_GNTR"/>
    <property type="match status" value="1"/>
</dbReference>
<keyword evidence="1" id="KW-0805">Transcription regulation</keyword>
<sequence length="241" mass="27390">MDKPEPSPIKAITRVSITDSVVDRIREMIESGAYEVGEKLPTEAKLCEMLSVSRTSVREATRVLQTLGYVTLVPGKGAFVADLKPSDGGEENWFDVENVQFYDFMEVRMAIETLAVRLSVERATPKQIRALEKIHAAFLEANEKQDGLQLIMLDEQFHTKIIEYTNNPLLININKQLLECFRVYRSSSFMNNAVYQNAVGPHSRILLCFQTHNVSQAVEEMRRHLEITTLDMKTIHSGQES</sequence>
<reference evidence="7" key="2">
    <citation type="submission" date="2015-04" db="EMBL/GenBank/DDBJ databases">
        <title>A butyrogenic pathway from the amino acid lysine in a human gut commensal.</title>
        <authorList>
            <person name="de Vos W.M."/>
            <person name="Bui N.T.P."/>
            <person name="Plugge C.M."/>
            <person name="Ritari J."/>
        </authorList>
    </citation>
    <scope>NUCLEOTIDE SEQUENCE [LARGE SCALE GENOMIC DNA]</scope>
    <source>
        <strain evidence="7">AF211</strain>
    </source>
</reference>
<dbReference type="CDD" id="cd07377">
    <property type="entry name" value="WHTH_GntR"/>
    <property type="match status" value="1"/>
</dbReference>
<dbReference type="RefSeq" id="WP_058116965.1">
    <property type="nucleotide sequence ID" value="NZ_CALICV010000141.1"/>
</dbReference>